<dbReference type="EMBL" id="FR695874">
    <property type="protein sequence ID" value="CBX30365.1"/>
    <property type="molecule type" value="Genomic_DNA"/>
</dbReference>
<proteinExistence type="predicted"/>
<dbReference type="AlphaFoldDB" id="E1YI96"/>
<organism evidence="1">
    <name type="scientific">uncultured Desulfobacterium sp</name>
    <dbReference type="NCBI Taxonomy" id="201089"/>
    <lineage>
        <taxon>Bacteria</taxon>
        <taxon>Pseudomonadati</taxon>
        <taxon>Thermodesulfobacteriota</taxon>
        <taxon>Desulfobacteria</taxon>
        <taxon>Desulfobacterales</taxon>
        <taxon>Desulfobacteriaceae</taxon>
        <taxon>Desulfobacterium</taxon>
        <taxon>environmental samples</taxon>
    </lineage>
</organism>
<evidence type="ECO:0000313" key="1">
    <source>
        <dbReference type="EMBL" id="CBX30365.1"/>
    </source>
</evidence>
<protein>
    <submittedName>
        <fullName evidence="1">Uncharacterized protein</fullName>
    </submittedName>
</protein>
<gene>
    <name evidence="1" type="ORF">N47_D31740</name>
</gene>
<sequence length="133" mass="15858">MAHDNRIQNILGENRNRNQLNASRYLDYLKSAVKFPCRLTGIEDFPWEERYVIGGWDKDEYEELKKENPSYTDVFELLELLEPDSEFDDIIAKLQRLTDLKIFEVGLSWLQCLDSDDVNYQLINDYAVWHTNY</sequence>
<name>E1YI96_9BACT</name>
<accession>E1YI96</accession>
<reference evidence="1" key="1">
    <citation type="journal article" date="2011" name="Environ. Microbiol.">
        <title>Genomic insights into the metabolic potential of the polycyclic aromatic hydrocarbon degrading sulfate-reducing Deltaproteobacterium N47.</title>
        <authorList>
            <person name="Bergmann F."/>
            <person name="Selesi D."/>
            <person name="Weinmaier T."/>
            <person name="Tischler P."/>
            <person name="Rattei T."/>
            <person name="Meckenstock R.U."/>
        </authorList>
    </citation>
    <scope>NUCLEOTIDE SEQUENCE</scope>
</reference>